<evidence type="ECO:0000256" key="1">
    <source>
        <dbReference type="SAM" id="MobiDB-lite"/>
    </source>
</evidence>
<feature type="region of interest" description="Disordered" evidence="1">
    <location>
        <begin position="412"/>
        <end position="450"/>
    </location>
</feature>
<evidence type="ECO:0000313" key="3">
    <source>
        <dbReference type="Proteomes" id="UP000179001"/>
    </source>
</evidence>
<comment type="caution">
    <text evidence="2">The sequence shown here is derived from an EMBL/GenBank/DDBJ whole genome shotgun (WGS) entry which is preliminary data.</text>
</comment>
<reference evidence="2 3" key="1">
    <citation type="journal article" date="2016" name="Nat. Commun.">
        <title>Thousands of microbial genomes shed light on interconnected biogeochemical processes in an aquifer system.</title>
        <authorList>
            <person name="Anantharaman K."/>
            <person name="Brown C.T."/>
            <person name="Hug L.A."/>
            <person name="Sharon I."/>
            <person name="Castelle C.J."/>
            <person name="Probst A.J."/>
            <person name="Thomas B.C."/>
            <person name="Singh A."/>
            <person name="Wilkins M.J."/>
            <person name="Karaoz U."/>
            <person name="Brodie E.L."/>
            <person name="Williams K.H."/>
            <person name="Hubbard S.S."/>
            <person name="Banfield J.F."/>
        </authorList>
    </citation>
    <scope>NUCLEOTIDE SEQUENCE [LARGE SCALE GENOMIC DNA]</scope>
</reference>
<dbReference type="EMBL" id="MFGJ01000008">
    <property type="protein sequence ID" value="OGF30944.1"/>
    <property type="molecule type" value="Genomic_DNA"/>
</dbReference>
<protein>
    <submittedName>
        <fullName evidence="2">Uncharacterized protein</fullName>
    </submittedName>
</protein>
<proteinExistence type="predicted"/>
<gene>
    <name evidence="2" type="ORF">A2478_00655</name>
</gene>
<dbReference type="STRING" id="1798002.A2478_00655"/>
<accession>A0A1F5SW39</accession>
<sequence length="450" mass="50791">MTEVVSVDLKRLHQSMLSRLNRFAEVCHLNVQTLANGLYPLFLDQIYQDDAVNYLTQESAPFGDLCGALVDTKVVPKAVLRKNLGMLYGADEKEAEVVEDVQVEDMLGDVAFDDDTVVGVLKRDTELRDLIEPNDVVYAVSVALANRTGFFSIPTVLHKMMLDHQMKIDSPSKPAFYALERQIRRRQYRHILDAITKDGSFVDDARKAVFYERVDKFLWRTLHNVAVQIQKWFESSDVFRQQRFYDAIEVGMQKVVNPNSVATASLVSFASPVDAGMVRDAVDVAHQNFNKMFAGPILPVPRELMAESVDVKNLLKNKELPLMVGATTDDELKLMLVERGLLDVTSEHERMELKLKQFAAAVMLLRNRDKFPPNSQMETRMLMFMLYTAMDIPWRSLQSDLTDIRPRTAQSNLLGGGVSGPALNPSNDQPALPSGRVGTARLRLNSRRDD</sequence>
<name>A0A1F5SW39_9BACT</name>
<evidence type="ECO:0000313" key="2">
    <source>
        <dbReference type="EMBL" id="OGF30944.1"/>
    </source>
</evidence>
<dbReference type="Proteomes" id="UP000179001">
    <property type="component" value="Unassembled WGS sequence"/>
</dbReference>
<dbReference type="AlphaFoldDB" id="A0A1F5SW39"/>
<organism evidence="2 3">
    <name type="scientific">Candidatus Falkowbacteria bacterium RIFOXYC2_FULL_36_12</name>
    <dbReference type="NCBI Taxonomy" id="1798002"/>
    <lineage>
        <taxon>Bacteria</taxon>
        <taxon>Candidatus Falkowiibacteriota</taxon>
    </lineage>
</organism>